<dbReference type="EMBL" id="JARBDR010000921">
    <property type="protein sequence ID" value="KAJ8298763.1"/>
    <property type="molecule type" value="Genomic_DNA"/>
</dbReference>
<keyword evidence="2" id="KW-1185">Reference proteome</keyword>
<accession>A0ABQ9DZV2</accession>
<organism evidence="1 2">
    <name type="scientific">Tegillarca granosa</name>
    <name type="common">Malaysian cockle</name>
    <name type="synonym">Anadara granosa</name>
    <dbReference type="NCBI Taxonomy" id="220873"/>
    <lineage>
        <taxon>Eukaryota</taxon>
        <taxon>Metazoa</taxon>
        <taxon>Spiralia</taxon>
        <taxon>Lophotrochozoa</taxon>
        <taxon>Mollusca</taxon>
        <taxon>Bivalvia</taxon>
        <taxon>Autobranchia</taxon>
        <taxon>Pteriomorphia</taxon>
        <taxon>Arcoida</taxon>
        <taxon>Arcoidea</taxon>
        <taxon>Arcidae</taxon>
        <taxon>Tegillarca</taxon>
    </lineage>
</organism>
<sequence>MSIYVFHFHADYTYNKRFQSKNTTALNFSISATNTRKKNNRFTLQIDMLPYPLQLVETVKFVSHF</sequence>
<evidence type="ECO:0000313" key="1">
    <source>
        <dbReference type="EMBL" id="KAJ8298763.1"/>
    </source>
</evidence>
<reference evidence="1 2" key="1">
    <citation type="submission" date="2022-12" db="EMBL/GenBank/DDBJ databases">
        <title>Chromosome-level genome of Tegillarca granosa.</title>
        <authorList>
            <person name="Kim J."/>
        </authorList>
    </citation>
    <scope>NUCLEOTIDE SEQUENCE [LARGE SCALE GENOMIC DNA]</scope>
    <source>
        <strain evidence="1">Teg-2019</strain>
        <tissue evidence="1">Adductor muscle</tissue>
    </source>
</reference>
<comment type="caution">
    <text evidence="1">The sequence shown here is derived from an EMBL/GenBank/DDBJ whole genome shotgun (WGS) entry which is preliminary data.</text>
</comment>
<gene>
    <name evidence="1" type="ORF">KUTeg_022823</name>
</gene>
<evidence type="ECO:0000313" key="2">
    <source>
        <dbReference type="Proteomes" id="UP001217089"/>
    </source>
</evidence>
<proteinExistence type="predicted"/>
<name>A0ABQ9DZV2_TEGGR</name>
<protein>
    <submittedName>
        <fullName evidence="1">Uncharacterized protein</fullName>
    </submittedName>
</protein>
<dbReference type="Proteomes" id="UP001217089">
    <property type="component" value="Unassembled WGS sequence"/>
</dbReference>